<dbReference type="InterPro" id="IPR038883">
    <property type="entry name" value="AN11006-like"/>
</dbReference>
<reference evidence="1 4" key="2">
    <citation type="submission" date="2019-08" db="EMBL/GenBank/DDBJ databases">
        <title>The genome sequence of a newly discovered highly antifungal drug resistant Aspergillus species, Aspergillus tanneri NIH 1004.</title>
        <authorList>
            <person name="Mounaud S."/>
            <person name="Singh I."/>
            <person name="Joardar V."/>
            <person name="Pakala S."/>
            <person name="Pakala S."/>
            <person name="Venepally P."/>
            <person name="Chung J.K."/>
            <person name="Losada L."/>
            <person name="Nierman W.C."/>
        </authorList>
    </citation>
    <scope>NUCLEOTIDE SEQUENCE [LARGE SCALE GENOMIC DNA]</scope>
    <source>
        <strain evidence="1 4">NIH1004</strain>
    </source>
</reference>
<organism evidence="2 3">
    <name type="scientific">Aspergillus tanneri</name>
    <dbReference type="NCBI Taxonomy" id="1220188"/>
    <lineage>
        <taxon>Eukaryota</taxon>
        <taxon>Fungi</taxon>
        <taxon>Dikarya</taxon>
        <taxon>Ascomycota</taxon>
        <taxon>Pezizomycotina</taxon>
        <taxon>Eurotiomycetes</taxon>
        <taxon>Eurotiomycetidae</taxon>
        <taxon>Eurotiales</taxon>
        <taxon>Aspergillaceae</taxon>
        <taxon>Aspergillus</taxon>
        <taxon>Aspergillus subgen. Circumdati</taxon>
    </lineage>
</organism>
<dbReference type="OrthoDB" id="5413827at2759"/>
<dbReference type="PANTHER" id="PTHR42085:SF2">
    <property type="entry name" value="F-BOX DOMAIN-CONTAINING PROTEIN"/>
    <property type="match status" value="1"/>
</dbReference>
<evidence type="ECO:0000313" key="4">
    <source>
        <dbReference type="Proteomes" id="UP000324241"/>
    </source>
</evidence>
<dbReference type="EMBL" id="SOSA01000075">
    <property type="protein sequence ID" value="THC97451.1"/>
    <property type="molecule type" value="Genomic_DNA"/>
</dbReference>
<dbReference type="Proteomes" id="UP000308092">
    <property type="component" value="Unassembled WGS sequence"/>
</dbReference>
<evidence type="ECO:0000313" key="3">
    <source>
        <dbReference type="Proteomes" id="UP000308092"/>
    </source>
</evidence>
<dbReference type="RefSeq" id="XP_033421226.1">
    <property type="nucleotide sequence ID" value="XM_033575371.1"/>
</dbReference>
<comment type="caution">
    <text evidence="2">The sequence shown here is derived from an EMBL/GenBank/DDBJ whole genome shotgun (WGS) entry which is preliminary data.</text>
</comment>
<protein>
    <submittedName>
        <fullName evidence="2">Uncharacterized protein</fullName>
    </submittedName>
</protein>
<gene>
    <name evidence="1" type="ORF">ATNIH1004_010803</name>
    <name evidence="2" type="ORF">EYZ11_003100</name>
</gene>
<dbReference type="EMBL" id="QUQM01000008">
    <property type="protein sequence ID" value="KAA8641864.1"/>
    <property type="molecule type" value="Genomic_DNA"/>
</dbReference>
<keyword evidence="3" id="KW-1185">Reference proteome</keyword>
<dbReference type="PANTHER" id="PTHR42085">
    <property type="entry name" value="F-BOX DOMAIN-CONTAINING PROTEIN"/>
    <property type="match status" value="1"/>
</dbReference>
<evidence type="ECO:0000313" key="1">
    <source>
        <dbReference type="EMBL" id="KAA8641864.1"/>
    </source>
</evidence>
<dbReference type="AlphaFoldDB" id="A0A4S3JTV5"/>
<dbReference type="Proteomes" id="UP000324241">
    <property type="component" value="Unassembled WGS sequence"/>
</dbReference>
<evidence type="ECO:0000313" key="2">
    <source>
        <dbReference type="EMBL" id="THC97451.1"/>
    </source>
</evidence>
<dbReference type="GeneID" id="54333504"/>
<dbReference type="VEuPathDB" id="FungiDB:EYZ11_003100"/>
<reference evidence="2 3" key="1">
    <citation type="submission" date="2019-03" db="EMBL/GenBank/DDBJ databases">
        <title>The genome sequence of a newly discovered highly antifungal drug resistant Aspergillus species, Aspergillus tanneri NIH 1004.</title>
        <authorList>
            <person name="Mounaud S."/>
            <person name="Singh I."/>
            <person name="Joardar V."/>
            <person name="Pakala S."/>
            <person name="Pakala S."/>
            <person name="Venepally P."/>
            <person name="Hoover J."/>
            <person name="Nierman W."/>
            <person name="Chung J."/>
            <person name="Losada L."/>
        </authorList>
    </citation>
    <scope>NUCLEOTIDE SEQUENCE [LARGE SCALE GENOMIC DNA]</scope>
    <source>
        <strain evidence="2 3">NIH1004</strain>
    </source>
</reference>
<sequence>MVSAWCINRCRYAVDFPRPLSYQTGGQAKPMEMLQEIEPRAGQMASSERSSPFLRLPLELRLIIYEYALEIPNDYMDRPLIVVDDRGSAFTARGRYRALSMCPSWVGENGRVRNLLSVNRQLHDEVEDFVYSHNALFFRNSFNLDRLGAFLDTLSATARNRVRSVGFEVFFFVHSQTGVPKRNLKEYERAGRMLMEKLPNWTTVLLYMDPRFYFPLAVAGGRELSELSARGVWYLATVFGKMHKELQFFALPSVHRHVISEAQGMLSHGAMTF</sequence>
<accession>A0A4S3JTV5</accession>
<name>A0A4S3JTV5_9EURO</name>
<proteinExistence type="predicted"/>